<evidence type="ECO:0000313" key="3">
    <source>
        <dbReference type="Proteomes" id="UP000271554"/>
    </source>
</evidence>
<sequence length="172" mass="18298">MSENPFGSSPWGEPTTDTTTAETPKESPMTTPTTHTQEGVTLSFKGGEGYDASLLVLRAATVADMDAMLDEEASALASLMKRMAKIQKYSTELNAKDKGAKPAGKNSFSGGKVQNSGGDGGHQGVTDCEHGRTHVAKGTWEAYFCNADERKGDDKCAPAFLNKKSGKFELKN</sequence>
<dbReference type="InterPro" id="IPR057999">
    <property type="entry name" value="Gp49"/>
</dbReference>
<organism evidence="2 3">
    <name type="scientific">Streptomyces hundungensis</name>
    <dbReference type="NCBI Taxonomy" id="1077946"/>
    <lineage>
        <taxon>Bacteria</taxon>
        <taxon>Bacillati</taxon>
        <taxon>Actinomycetota</taxon>
        <taxon>Actinomycetes</taxon>
        <taxon>Kitasatosporales</taxon>
        <taxon>Streptomycetaceae</taxon>
        <taxon>Streptomyces</taxon>
    </lineage>
</organism>
<feature type="region of interest" description="Disordered" evidence="1">
    <location>
        <begin position="95"/>
        <end position="126"/>
    </location>
</feature>
<name>A0A387H9D4_9ACTN</name>
<protein>
    <submittedName>
        <fullName evidence="2">Uncharacterized protein</fullName>
    </submittedName>
</protein>
<evidence type="ECO:0000256" key="1">
    <source>
        <dbReference type="SAM" id="MobiDB-lite"/>
    </source>
</evidence>
<feature type="compositionally biased region" description="Low complexity" evidence="1">
    <location>
        <begin position="13"/>
        <end position="22"/>
    </location>
</feature>
<feature type="compositionally biased region" description="Polar residues" evidence="1">
    <location>
        <begin position="106"/>
        <end position="116"/>
    </location>
</feature>
<proteinExistence type="predicted"/>
<dbReference type="KEGG" id="shun:DWB77_02088"/>
<feature type="region of interest" description="Disordered" evidence="1">
    <location>
        <begin position="1"/>
        <end position="44"/>
    </location>
</feature>
<dbReference type="Proteomes" id="UP000271554">
    <property type="component" value="Chromosome"/>
</dbReference>
<dbReference type="AlphaFoldDB" id="A0A387H9D4"/>
<dbReference type="EMBL" id="CP032698">
    <property type="protein sequence ID" value="AYG79969.1"/>
    <property type="molecule type" value="Genomic_DNA"/>
</dbReference>
<dbReference type="OrthoDB" id="4237153at2"/>
<dbReference type="RefSeq" id="WP_120720979.1">
    <property type="nucleotide sequence ID" value="NZ_CP032698.1"/>
</dbReference>
<feature type="compositionally biased region" description="Polar residues" evidence="1">
    <location>
        <begin position="28"/>
        <end position="40"/>
    </location>
</feature>
<accession>A0A387H9D4</accession>
<keyword evidence="3" id="KW-1185">Reference proteome</keyword>
<evidence type="ECO:0000313" key="2">
    <source>
        <dbReference type="EMBL" id="AYG79969.1"/>
    </source>
</evidence>
<dbReference type="Pfam" id="PF25690">
    <property type="entry name" value="Phage_gp49"/>
    <property type="match status" value="1"/>
</dbReference>
<gene>
    <name evidence="2" type="ORF">DWB77_02088</name>
</gene>
<reference evidence="2 3" key="1">
    <citation type="submission" date="2018-10" db="EMBL/GenBank/DDBJ databases">
        <title>Relationship between Morphology and Antimicrobial Activity in Streptomyces.</title>
        <authorList>
            <person name="Kang H.J."/>
            <person name="Kim S.B."/>
        </authorList>
    </citation>
    <scope>NUCLEOTIDE SEQUENCE [LARGE SCALE GENOMIC DNA]</scope>
    <source>
        <strain evidence="2 3">BH38</strain>
    </source>
</reference>